<protein>
    <submittedName>
        <fullName evidence="2">Protein DEK</fullName>
    </submittedName>
</protein>
<dbReference type="GO" id="GO:2000779">
    <property type="term" value="P:regulation of double-strand break repair"/>
    <property type="evidence" value="ECO:0007669"/>
    <property type="project" value="TreeGrafter"/>
</dbReference>
<feature type="region of interest" description="Disordered" evidence="1">
    <location>
        <begin position="238"/>
        <end position="260"/>
    </location>
</feature>
<feature type="compositionally biased region" description="Low complexity" evidence="1">
    <location>
        <begin position="26"/>
        <end position="35"/>
    </location>
</feature>
<dbReference type="AlphaFoldDB" id="A0A1D1Y916"/>
<dbReference type="PANTHER" id="PTHR13468">
    <property type="entry name" value="DEK PROTEIN"/>
    <property type="match status" value="1"/>
</dbReference>
<dbReference type="PANTHER" id="PTHR13468:SF1">
    <property type="entry name" value="PROTEIN DEK"/>
    <property type="match status" value="1"/>
</dbReference>
<evidence type="ECO:0000313" key="2">
    <source>
        <dbReference type="EMBL" id="JAT51130.1"/>
    </source>
</evidence>
<feature type="region of interest" description="Disordered" evidence="1">
    <location>
        <begin position="1"/>
        <end position="85"/>
    </location>
</feature>
<dbReference type="GO" id="GO:0042393">
    <property type="term" value="F:histone binding"/>
    <property type="evidence" value="ECO:0007669"/>
    <property type="project" value="TreeGrafter"/>
</dbReference>
<sequence length="301" mass="33512">MASPEAQEEDKSGEGPPGEEEKMSQDAVEVVVVGADGEKEAAGVDVTGGEGKRKRGRKPKGAPGAPKSEAAGKKVGKKRSSGVARPAVVRLRPTRDRKTVERFSVTSPQRGVATKAVSIQQGSGTKLKDIPNVVFKLSKRRADENLQFLHKILFAKKAKALYLKRNIYQFSGFVWTENKEKHRAKVKEKLDKCVKDKLLDFCDLLDIPVLRATTKKEEMSTKLLEFLESPHVTRDTVLAEKEQKSRKRKRSKGITESTDADADADRETKVYKCSPSFLWRAYLLLIKTDGHFLCICYFGSS</sequence>
<feature type="compositionally biased region" description="Basic and acidic residues" evidence="1">
    <location>
        <begin position="9"/>
        <end position="24"/>
    </location>
</feature>
<gene>
    <name evidence="2" type="primary">DEK_1</name>
    <name evidence="2" type="ORF">g.110581</name>
</gene>
<dbReference type="GO" id="GO:0006325">
    <property type="term" value="P:chromatin organization"/>
    <property type="evidence" value="ECO:0007669"/>
    <property type="project" value="InterPro"/>
</dbReference>
<dbReference type="GO" id="GO:0005634">
    <property type="term" value="C:nucleus"/>
    <property type="evidence" value="ECO:0007669"/>
    <property type="project" value="TreeGrafter"/>
</dbReference>
<reference evidence="2" key="1">
    <citation type="submission" date="2015-07" db="EMBL/GenBank/DDBJ databases">
        <title>Transcriptome Assembly of Anthurium amnicola.</title>
        <authorList>
            <person name="Suzuki J."/>
        </authorList>
    </citation>
    <scope>NUCLEOTIDE SEQUENCE</scope>
</reference>
<accession>A0A1D1Y916</accession>
<name>A0A1D1Y916_9ARAE</name>
<dbReference type="InterPro" id="IPR044198">
    <property type="entry name" value="DEK"/>
</dbReference>
<dbReference type="GO" id="GO:0003677">
    <property type="term" value="F:DNA binding"/>
    <property type="evidence" value="ECO:0007669"/>
    <property type="project" value="InterPro"/>
</dbReference>
<evidence type="ECO:0000256" key="1">
    <source>
        <dbReference type="SAM" id="MobiDB-lite"/>
    </source>
</evidence>
<organism evidence="2">
    <name type="scientific">Anthurium amnicola</name>
    <dbReference type="NCBI Taxonomy" id="1678845"/>
    <lineage>
        <taxon>Eukaryota</taxon>
        <taxon>Viridiplantae</taxon>
        <taxon>Streptophyta</taxon>
        <taxon>Embryophyta</taxon>
        <taxon>Tracheophyta</taxon>
        <taxon>Spermatophyta</taxon>
        <taxon>Magnoliopsida</taxon>
        <taxon>Liliopsida</taxon>
        <taxon>Araceae</taxon>
        <taxon>Pothoideae</taxon>
        <taxon>Potheae</taxon>
        <taxon>Anthurium</taxon>
    </lineage>
</organism>
<dbReference type="EMBL" id="GDJX01016806">
    <property type="protein sequence ID" value="JAT51130.1"/>
    <property type="molecule type" value="Transcribed_RNA"/>
</dbReference>
<proteinExistence type="predicted"/>